<comment type="caution">
    <text evidence="1">The sequence shown here is derived from an EMBL/GenBank/DDBJ whole genome shotgun (WGS) entry which is preliminary data.</text>
</comment>
<sequence length="88" mass="10092">FRPTSHEMRRLLGRKLGAKIKYSWPMDNVFARRAQADHRENQAFNGFVVSLSTACKEAFPVKMDMTKIAMCKQQPGESVSQYLTRPSL</sequence>
<evidence type="ECO:0000313" key="1">
    <source>
        <dbReference type="EMBL" id="KAF5892456.1"/>
    </source>
</evidence>
<proteinExistence type="predicted"/>
<feature type="non-terminal residue" evidence="1">
    <location>
        <position position="88"/>
    </location>
</feature>
<name>A0A8J4WVJ1_CLAMG</name>
<keyword evidence="2" id="KW-1185">Reference proteome</keyword>
<dbReference type="Proteomes" id="UP000727407">
    <property type="component" value="Unassembled WGS sequence"/>
</dbReference>
<dbReference type="EMBL" id="QNUK01000500">
    <property type="protein sequence ID" value="KAF5892456.1"/>
    <property type="molecule type" value="Genomic_DNA"/>
</dbReference>
<evidence type="ECO:0000313" key="2">
    <source>
        <dbReference type="Proteomes" id="UP000727407"/>
    </source>
</evidence>
<organism evidence="1 2">
    <name type="scientific">Clarias magur</name>
    <name type="common">Asian catfish</name>
    <name type="synonym">Macropteronotus magur</name>
    <dbReference type="NCBI Taxonomy" id="1594786"/>
    <lineage>
        <taxon>Eukaryota</taxon>
        <taxon>Metazoa</taxon>
        <taxon>Chordata</taxon>
        <taxon>Craniata</taxon>
        <taxon>Vertebrata</taxon>
        <taxon>Euteleostomi</taxon>
        <taxon>Actinopterygii</taxon>
        <taxon>Neopterygii</taxon>
        <taxon>Teleostei</taxon>
        <taxon>Ostariophysi</taxon>
        <taxon>Siluriformes</taxon>
        <taxon>Clariidae</taxon>
        <taxon>Clarias</taxon>
    </lineage>
</organism>
<reference evidence="1" key="1">
    <citation type="submission" date="2020-07" db="EMBL/GenBank/DDBJ databases">
        <title>Clarias magur genome sequencing, assembly and annotation.</title>
        <authorList>
            <person name="Kushwaha B."/>
            <person name="Kumar R."/>
            <person name="Das P."/>
            <person name="Joshi C.G."/>
            <person name="Kumar D."/>
            <person name="Nagpure N.S."/>
            <person name="Pandey M."/>
            <person name="Agarwal S."/>
            <person name="Srivastava S."/>
            <person name="Singh M."/>
            <person name="Sahoo L."/>
            <person name="Jayasankar P."/>
            <person name="Meher P.K."/>
            <person name="Koringa P.G."/>
            <person name="Iquebal M.A."/>
            <person name="Das S.P."/>
            <person name="Bit A."/>
            <person name="Patnaik S."/>
            <person name="Patel N."/>
            <person name="Shah T.M."/>
            <person name="Hinsu A."/>
            <person name="Jena J.K."/>
        </authorList>
    </citation>
    <scope>NUCLEOTIDE SEQUENCE</scope>
    <source>
        <strain evidence="1">CIFAMagur01</strain>
        <tissue evidence="1">Testis</tissue>
    </source>
</reference>
<dbReference type="OrthoDB" id="8960550at2759"/>
<gene>
    <name evidence="1" type="ORF">DAT39_017842</name>
</gene>
<dbReference type="AlphaFoldDB" id="A0A8J4WVJ1"/>
<accession>A0A8J4WVJ1</accession>
<protein>
    <submittedName>
        <fullName evidence="1">Uncharacterized protein</fullName>
    </submittedName>
</protein>
<feature type="non-terminal residue" evidence="1">
    <location>
        <position position="1"/>
    </location>
</feature>